<organism evidence="3 4">
    <name type="scientific">Stylosanthes scabra</name>
    <dbReference type="NCBI Taxonomy" id="79078"/>
    <lineage>
        <taxon>Eukaryota</taxon>
        <taxon>Viridiplantae</taxon>
        <taxon>Streptophyta</taxon>
        <taxon>Embryophyta</taxon>
        <taxon>Tracheophyta</taxon>
        <taxon>Spermatophyta</taxon>
        <taxon>Magnoliopsida</taxon>
        <taxon>eudicotyledons</taxon>
        <taxon>Gunneridae</taxon>
        <taxon>Pentapetalae</taxon>
        <taxon>rosids</taxon>
        <taxon>fabids</taxon>
        <taxon>Fabales</taxon>
        <taxon>Fabaceae</taxon>
        <taxon>Papilionoideae</taxon>
        <taxon>50 kb inversion clade</taxon>
        <taxon>dalbergioids sensu lato</taxon>
        <taxon>Dalbergieae</taxon>
        <taxon>Pterocarpus clade</taxon>
        <taxon>Stylosanthes</taxon>
    </lineage>
</organism>
<evidence type="ECO:0000259" key="2">
    <source>
        <dbReference type="Pfam" id="PF26130"/>
    </source>
</evidence>
<accession>A0ABU6QH17</accession>
<feature type="compositionally biased region" description="Low complexity" evidence="1">
    <location>
        <begin position="220"/>
        <end position="230"/>
    </location>
</feature>
<dbReference type="InterPro" id="IPR058594">
    <property type="entry name" value="PB1-like_dom_pln"/>
</dbReference>
<feature type="domain" description="PB1-like" evidence="2">
    <location>
        <begin position="35"/>
        <end position="134"/>
    </location>
</feature>
<sequence>MALGELVPSVTERRSSLRASANFSGTVACSVEMVRLTLVYHHGGSIVTKNNGSVVYEVDNIEELEQLDKDTLDVFAVRDHHFALGYEKIAKCSWLVLGSLLDIGLRPITIDVKLLEMCRATRGNHNMVHIYYEHVISVPQVEEDVPELIEFTPNSVTVQESQNLMANTPSKPTPSQHISSKSSKFKTVLPKSPQKTKPRQSKAKLIIRPEKPKQLPTHMPKPNLPLSLPPLHKPKPNPPLSPPLLHNLKPNLPPSPQISQHQSPLKNPQLRSFHPQGNHQE</sequence>
<evidence type="ECO:0000313" key="3">
    <source>
        <dbReference type="EMBL" id="MED6110940.1"/>
    </source>
</evidence>
<evidence type="ECO:0000313" key="4">
    <source>
        <dbReference type="Proteomes" id="UP001341840"/>
    </source>
</evidence>
<name>A0ABU6QH17_9FABA</name>
<evidence type="ECO:0000256" key="1">
    <source>
        <dbReference type="SAM" id="MobiDB-lite"/>
    </source>
</evidence>
<dbReference type="Proteomes" id="UP001341840">
    <property type="component" value="Unassembled WGS sequence"/>
</dbReference>
<feature type="compositionally biased region" description="Polar residues" evidence="1">
    <location>
        <begin position="265"/>
        <end position="281"/>
    </location>
</feature>
<protein>
    <recommendedName>
        <fullName evidence="2">PB1-like domain-containing protein</fullName>
    </recommendedName>
</protein>
<feature type="region of interest" description="Disordered" evidence="1">
    <location>
        <begin position="165"/>
        <end position="281"/>
    </location>
</feature>
<feature type="compositionally biased region" description="Polar residues" evidence="1">
    <location>
        <begin position="165"/>
        <end position="182"/>
    </location>
</feature>
<dbReference type="EMBL" id="JASCZI010000307">
    <property type="protein sequence ID" value="MED6110940.1"/>
    <property type="molecule type" value="Genomic_DNA"/>
</dbReference>
<dbReference type="Pfam" id="PF26130">
    <property type="entry name" value="PB1-like"/>
    <property type="match status" value="1"/>
</dbReference>
<keyword evidence="4" id="KW-1185">Reference proteome</keyword>
<proteinExistence type="predicted"/>
<reference evidence="3 4" key="1">
    <citation type="journal article" date="2023" name="Plants (Basel)">
        <title>Bridging the Gap: Combining Genomics and Transcriptomics Approaches to Understand Stylosanthes scabra, an Orphan Legume from the Brazilian Caatinga.</title>
        <authorList>
            <person name="Ferreira-Neto J.R.C."/>
            <person name="da Silva M.D."/>
            <person name="Binneck E."/>
            <person name="de Melo N.F."/>
            <person name="da Silva R.H."/>
            <person name="de Melo A.L.T.M."/>
            <person name="Pandolfi V."/>
            <person name="Bustamante F.O."/>
            <person name="Brasileiro-Vidal A.C."/>
            <person name="Benko-Iseppon A.M."/>
        </authorList>
    </citation>
    <scope>NUCLEOTIDE SEQUENCE [LARGE SCALE GENOMIC DNA]</scope>
    <source>
        <tissue evidence="3">Leaves</tissue>
    </source>
</reference>
<comment type="caution">
    <text evidence="3">The sequence shown here is derived from an EMBL/GenBank/DDBJ whole genome shotgun (WGS) entry which is preliminary data.</text>
</comment>
<gene>
    <name evidence="3" type="ORF">PIB30_047694</name>
</gene>